<dbReference type="InterPro" id="IPR013783">
    <property type="entry name" value="Ig-like_fold"/>
</dbReference>
<keyword evidence="3 7" id="KW-0479">Metal-binding</keyword>
<proteinExistence type="inferred from homology"/>
<dbReference type="GO" id="GO:0005615">
    <property type="term" value="C:extracellular space"/>
    <property type="evidence" value="ECO:0000318"/>
    <property type="project" value="GO_Central"/>
</dbReference>
<dbReference type="PANTHER" id="PTHR10201">
    <property type="entry name" value="MATRIX METALLOPROTEINASE"/>
    <property type="match status" value="1"/>
</dbReference>
<dbReference type="Bgee" id="108718032">
    <property type="expression patterns" value="Expressed in internal ear and 1 other cell type or tissue"/>
</dbReference>
<keyword evidence="5 7" id="KW-0862">Zinc</keyword>
<dbReference type="Pfam" id="PF00413">
    <property type="entry name" value="Peptidase_M10"/>
    <property type="match status" value="1"/>
</dbReference>
<feature type="binding site" evidence="7">
    <location>
        <position position="195"/>
    </location>
    <ligand>
        <name>Zn(2+)</name>
        <dbReference type="ChEBI" id="CHEBI:29105"/>
        <label>2</label>
        <note>catalytic</note>
    </ligand>
</feature>
<dbReference type="PaxDb" id="8355-A0A1L8G3N3"/>
<feature type="binding site" evidence="7">
    <location>
        <position position="199"/>
    </location>
    <ligand>
        <name>Zn(2+)</name>
        <dbReference type="ChEBI" id="CHEBI:29105"/>
        <label>2</label>
        <note>catalytic</note>
    </ligand>
</feature>
<comment type="cofactor">
    <cofactor evidence="7">
        <name>Ca(2+)</name>
        <dbReference type="ChEBI" id="CHEBI:29108"/>
    </cofactor>
    <text evidence="7">Can bind about 5 Ca(2+) ions per subunit.</text>
</comment>
<comment type="cofactor">
    <cofactor evidence="7">
        <name>Zn(2+)</name>
        <dbReference type="ChEBI" id="CHEBI:29105"/>
    </cofactor>
    <text evidence="7">Binds 2 Zn(2+) ions per subunit.</text>
</comment>
<keyword evidence="7" id="KW-0106">Calcium</keyword>
<dbReference type="PRINTS" id="PR00138">
    <property type="entry name" value="MATRIXIN"/>
</dbReference>
<keyword evidence="4" id="KW-0378">Hydrolase</keyword>
<feature type="binding site" evidence="7">
    <location>
        <position position="169"/>
    </location>
    <ligand>
        <name>Ca(2+)</name>
        <dbReference type="ChEBI" id="CHEBI:29108"/>
        <label>3</label>
    </ligand>
</feature>
<dbReference type="InterPro" id="IPR036179">
    <property type="entry name" value="Ig-like_dom_sf"/>
</dbReference>
<keyword evidence="8" id="KW-1185">Reference proteome</keyword>
<evidence type="ECO:0000313" key="9">
    <source>
        <dbReference type="RefSeq" id="XP_018121074.1"/>
    </source>
</evidence>
<name>A0A1L8G3N3_XENLA</name>
<feature type="binding site" evidence="7">
    <location>
        <position position="154"/>
    </location>
    <ligand>
        <name>Zn(2+)</name>
        <dbReference type="ChEBI" id="CHEBI:29105"/>
        <label>1</label>
    </ligand>
</feature>
<dbReference type="GO" id="GO:0030574">
    <property type="term" value="P:collagen catabolic process"/>
    <property type="evidence" value="ECO:0000318"/>
    <property type="project" value="GO_Central"/>
</dbReference>
<feature type="binding site" evidence="7">
    <location>
        <position position="135"/>
    </location>
    <ligand>
        <name>Zn(2+)</name>
        <dbReference type="ChEBI" id="CHEBI:29105"/>
        <label>1</label>
    </ligand>
</feature>
<dbReference type="InterPro" id="IPR021190">
    <property type="entry name" value="Pept_M10A"/>
</dbReference>
<dbReference type="GO" id="GO:0030198">
    <property type="term" value="P:extracellular matrix organization"/>
    <property type="evidence" value="ECO:0000318"/>
    <property type="project" value="GO_Central"/>
</dbReference>
<dbReference type="Proteomes" id="UP000186698">
    <property type="component" value="Chromosome 5S"/>
</dbReference>
<dbReference type="GO" id="GO:0008270">
    <property type="term" value="F:zinc ion binding"/>
    <property type="evidence" value="ECO:0007669"/>
    <property type="project" value="InterPro"/>
</dbReference>
<evidence type="ECO:0000256" key="5">
    <source>
        <dbReference type="ARBA" id="ARBA00022833"/>
    </source>
</evidence>
<evidence type="ECO:0000313" key="8">
    <source>
        <dbReference type="Proteomes" id="UP000186698"/>
    </source>
</evidence>
<organism evidence="8 9">
    <name type="scientific">Xenopus laevis</name>
    <name type="common">African clawed frog</name>
    <dbReference type="NCBI Taxonomy" id="8355"/>
    <lineage>
        <taxon>Eukaryota</taxon>
        <taxon>Metazoa</taxon>
        <taxon>Chordata</taxon>
        <taxon>Craniata</taxon>
        <taxon>Vertebrata</taxon>
        <taxon>Euteleostomi</taxon>
        <taxon>Amphibia</taxon>
        <taxon>Batrachia</taxon>
        <taxon>Anura</taxon>
        <taxon>Pipoidea</taxon>
        <taxon>Pipidae</taxon>
        <taxon>Xenopodinae</taxon>
        <taxon>Xenopus</taxon>
        <taxon>Xenopus</taxon>
    </lineage>
</organism>
<dbReference type="CDD" id="cd04278">
    <property type="entry name" value="ZnMc_MMP"/>
    <property type="match status" value="1"/>
</dbReference>
<evidence type="ECO:0000256" key="7">
    <source>
        <dbReference type="PIRSR" id="PIRSR621190-2"/>
    </source>
</evidence>
<feature type="binding site" evidence="7">
    <location>
        <position position="213"/>
    </location>
    <ligand>
        <name>Zn(2+)</name>
        <dbReference type="ChEBI" id="CHEBI:29105"/>
        <label>2</label>
        <note>catalytic</note>
    </ligand>
</feature>
<dbReference type="InterPro" id="IPR033739">
    <property type="entry name" value="M10A_MMP"/>
</dbReference>
<keyword evidence="9" id="KW-0482">Metalloprotease</keyword>
<feature type="binding site" evidence="7">
    <location>
        <position position="133"/>
    </location>
    <ligand>
        <name>Zn(2+)</name>
        <dbReference type="ChEBI" id="CHEBI:29105"/>
        <label>1</label>
    </ligand>
</feature>
<dbReference type="SMART" id="SM00409">
    <property type="entry name" value="IG"/>
    <property type="match status" value="1"/>
</dbReference>
<dbReference type="AlphaFoldDB" id="A0A1L8G3N3"/>
<dbReference type="InterPro" id="IPR024079">
    <property type="entry name" value="MetalloPept_cat_dom_sf"/>
</dbReference>
<evidence type="ECO:0000256" key="3">
    <source>
        <dbReference type="ARBA" id="ARBA00022723"/>
    </source>
</evidence>
<dbReference type="KEGG" id="xla:108718032"/>
<feature type="binding site" evidence="7">
    <location>
        <position position="123"/>
    </location>
    <ligand>
        <name>Ca(2+)</name>
        <dbReference type="ChEBI" id="CHEBI:29108"/>
        <label>2</label>
    </ligand>
</feature>
<dbReference type="Gene3D" id="3.40.390.10">
    <property type="entry name" value="Collagenase (Catalytic Domain)"/>
    <property type="match status" value="1"/>
</dbReference>
<evidence type="ECO:0000256" key="4">
    <source>
        <dbReference type="ARBA" id="ARBA00022801"/>
    </source>
</evidence>
<keyword evidence="2" id="KW-0645">Protease</keyword>
<protein>
    <submittedName>
        <fullName evidence="9">Matrix metalloproteinase-23</fullName>
    </submittedName>
</protein>
<dbReference type="SUPFAM" id="SSF48726">
    <property type="entry name" value="Immunoglobulin"/>
    <property type="match status" value="1"/>
</dbReference>
<evidence type="ECO:0000256" key="6">
    <source>
        <dbReference type="PIRSR" id="PIRSR621190-1"/>
    </source>
</evidence>
<dbReference type="GO" id="GO:0006508">
    <property type="term" value="P:proteolysis"/>
    <property type="evidence" value="ECO:0007669"/>
    <property type="project" value="UniProtKB-KW"/>
</dbReference>
<dbReference type="OMA" id="ICNACFE"/>
<feature type="binding site" evidence="7">
    <location>
        <position position="166"/>
    </location>
    <ligand>
        <name>Ca(2+)</name>
        <dbReference type="ChEBI" id="CHEBI:29108"/>
        <label>3</label>
    </ligand>
</feature>
<feature type="binding site" evidence="7">
    <location>
        <position position="146"/>
    </location>
    <ligand>
        <name>Ca(2+)</name>
        <dbReference type="ChEBI" id="CHEBI:29108"/>
        <label>3</label>
    </ligand>
</feature>
<feature type="binding site" evidence="7">
    <location>
        <position position="205"/>
    </location>
    <ligand>
        <name>Zn(2+)</name>
        <dbReference type="ChEBI" id="CHEBI:29105"/>
        <label>2</label>
        <note>catalytic</note>
    </ligand>
</feature>
<comment type="similarity">
    <text evidence="1">Belongs to the peptidase M10A family.</text>
</comment>
<dbReference type="STRING" id="8355.A0A1L8G3N3"/>
<evidence type="ECO:0000256" key="2">
    <source>
        <dbReference type="ARBA" id="ARBA00022670"/>
    </source>
</evidence>
<evidence type="ECO:0000256" key="1">
    <source>
        <dbReference type="ARBA" id="ARBA00010370"/>
    </source>
</evidence>
<feature type="binding site" evidence="7">
    <location>
        <position position="164"/>
    </location>
    <ligand>
        <name>Zn(2+)</name>
        <dbReference type="ChEBI" id="CHEBI:29105"/>
        <label>1</label>
    </ligand>
</feature>
<dbReference type="SUPFAM" id="SSF55486">
    <property type="entry name" value="Metalloproteases ('zincins'), catalytic domain"/>
    <property type="match status" value="1"/>
</dbReference>
<dbReference type="InterPro" id="IPR006026">
    <property type="entry name" value="Peptidase_Metallo"/>
</dbReference>
<dbReference type="InterPro" id="IPR007110">
    <property type="entry name" value="Ig-like_dom"/>
</dbReference>
<feature type="binding site" evidence="7">
    <location>
        <position position="169"/>
    </location>
    <ligand>
        <name>Ca(2+)</name>
        <dbReference type="ChEBI" id="CHEBI:29108"/>
        <label>1</label>
    </ligand>
</feature>
<dbReference type="GeneID" id="108718032"/>
<dbReference type="Gene3D" id="2.60.40.10">
    <property type="entry name" value="Immunoglobulins"/>
    <property type="match status" value="1"/>
</dbReference>
<dbReference type="InterPro" id="IPR003599">
    <property type="entry name" value="Ig_sub"/>
</dbReference>
<sequence length="364" mass="41318">MDWGLAVRSSGWICVFAVVSFLFLSNLFCYQQKALIFPKFQNEVVECGINCSFKSSMLTRRKRYTINPLGYKWDHLNLTYKIVQFPNTLNKDDTERALALAFRMWSKVSSLTFQRVQSHQVSDLSIGFYTFNHSDCWGSPLHPCFDGLNGELAHAFLPPRGEIHFDNHEFWVLGPSRFSWKQGVWYNDLVQVAAHEIGHALGLWHSSNVTALMHPNATYTRIRHVTKDDIMAIQSLYGCPSSSSRCDSLEISGSCGHQCHLKCESCRESLGQGPKQYRIKIKNRYVSQGRSVTFHCSQKDSQAQKSMSWYKDGARLSSSTPGLVRLSLSSLVLKAEEEAQGRYTCVIRQGKVIVGGKSWNLHIT</sequence>
<dbReference type="RefSeq" id="XP_018121074.1">
    <property type="nucleotide sequence ID" value="XM_018265585.2"/>
</dbReference>
<dbReference type="Pfam" id="PF13895">
    <property type="entry name" value="Ig_2"/>
    <property type="match status" value="1"/>
</dbReference>
<dbReference type="GO" id="GO:0004222">
    <property type="term" value="F:metalloendopeptidase activity"/>
    <property type="evidence" value="ECO:0000318"/>
    <property type="project" value="GO_Central"/>
</dbReference>
<dbReference type="PROSITE" id="PS50835">
    <property type="entry name" value="IG_LIKE"/>
    <property type="match status" value="1"/>
</dbReference>
<dbReference type="InterPro" id="IPR001818">
    <property type="entry name" value="Pept_M10_metallopeptidase"/>
</dbReference>
<dbReference type="PANTHER" id="PTHR10201:SF120">
    <property type="entry name" value="MATRIX METALLOPEPTIDASE 23A, LIKE"/>
    <property type="match status" value="1"/>
</dbReference>
<accession>A0A1L8G3N3</accession>
<feature type="binding site" evidence="7">
    <location>
        <position position="147"/>
    </location>
    <ligand>
        <name>Ca(2+)</name>
        <dbReference type="ChEBI" id="CHEBI:29108"/>
        <label>3</label>
    </ligand>
</feature>
<gene>
    <name evidence="9" type="primary">LOC108718032</name>
</gene>
<dbReference type="GO" id="GO:0031012">
    <property type="term" value="C:extracellular matrix"/>
    <property type="evidence" value="ECO:0007669"/>
    <property type="project" value="InterPro"/>
</dbReference>
<dbReference type="SMART" id="SM00235">
    <property type="entry name" value="ZnMc"/>
    <property type="match status" value="1"/>
</dbReference>
<reference evidence="9" key="1">
    <citation type="submission" date="2025-08" db="UniProtKB">
        <authorList>
            <consortium name="RefSeq"/>
        </authorList>
    </citation>
    <scope>IDENTIFICATION</scope>
    <source>
        <strain evidence="9">J_2021</strain>
        <tissue evidence="9">Erythrocytes</tissue>
    </source>
</reference>
<dbReference type="OrthoDB" id="65569at2759"/>
<feature type="active site" evidence="6">
    <location>
        <position position="196"/>
    </location>
</feature>